<feature type="region of interest" description="Disordered" evidence="3">
    <location>
        <begin position="370"/>
        <end position="416"/>
    </location>
</feature>
<comment type="caution">
    <text evidence="4">The sequence shown here is derived from an EMBL/GenBank/DDBJ whole genome shotgun (WGS) entry which is preliminary data.</text>
</comment>
<dbReference type="PANTHER" id="PTHR12610">
    <property type="entry name" value="SINGLE STRANDED DNA BINDING PROTEIN"/>
    <property type="match status" value="1"/>
</dbReference>
<feature type="region of interest" description="Disordered" evidence="3">
    <location>
        <begin position="153"/>
        <end position="175"/>
    </location>
</feature>
<dbReference type="PANTHER" id="PTHR12610:SF12">
    <property type="entry name" value="SEQUENCE-SPECIFIC SINGLE-STRANDED DNA-BINDING PROTEIN, ISOFORM D"/>
    <property type="match status" value="1"/>
</dbReference>
<accession>A0AAN6RUV0</accession>
<feature type="compositionally biased region" description="Low complexity" evidence="3">
    <location>
        <begin position="632"/>
        <end position="646"/>
    </location>
</feature>
<feature type="compositionally biased region" description="Polar residues" evidence="3">
    <location>
        <begin position="257"/>
        <end position="266"/>
    </location>
</feature>
<reference evidence="4" key="1">
    <citation type="journal article" date="2023" name="Mol. Phylogenet. Evol.">
        <title>Genome-scale phylogeny and comparative genomics of the fungal order Sordariales.</title>
        <authorList>
            <person name="Hensen N."/>
            <person name="Bonometti L."/>
            <person name="Westerberg I."/>
            <person name="Brannstrom I.O."/>
            <person name="Guillou S."/>
            <person name="Cros-Aarteil S."/>
            <person name="Calhoun S."/>
            <person name="Haridas S."/>
            <person name="Kuo A."/>
            <person name="Mondo S."/>
            <person name="Pangilinan J."/>
            <person name="Riley R."/>
            <person name="LaButti K."/>
            <person name="Andreopoulos B."/>
            <person name="Lipzen A."/>
            <person name="Chen C."/>
            <person name="Yan M."/>
            <person name="Daum C."/>
            <person name="Ng V."/>
            <person name="Clum A."/>
            <person name="Steindorff A."/>
            <person name="Ohm R.A."/>
            <person name="Martin F."/>
            <person name="Silar P."/>
            <person name="Natvig D.O."/>
            <person name="Lalanne C."/>
            <person name="Gautier V."/>
            <person name="Ament-Velasquez S.L."/>
            <person name="Kruys A."/>
            <person name="Hutchinson M.I."/>
            <person name="Powell A.J."/>
            <person name="Barry K."/>
            <person name="Miller A.N."/>
            <person name="Grigoriev I.V."/>
            <person name="Debuchy R."/>
            <person name="Gladieux P."/>
            <person name="Hiltunen Thoren M."/>
            <person name="Johannesson H."/>
        </authorList>
    </citation>
    <scope>NUCLEOTIDE SEQUENCE</scope>
    <source>
        <strain evidence="4">CBS 103.79</strain>
    </source>
</reference>
<dbReference type="EMBL" id="MU855439">
    <property type="protein sequence ID" value="KAK3903589.1"/>
    <property type="molecule type" value="Genomic_DNA"/>
</dbReference>
<evidence type="ECO:0000313" key="5">
    <source>
        <dbReference type="Proteomes" id="UP001303889"/>
    </source>
</evidence>
<feature type="region of interest" description="Disordered" evidence="3">
    <location>
        <begin position="231"/>
        <end position="280"/>
    </location>
</feature>
<feature type="region of interest" description="Disordered" evidence="3">
    <location>
        <begin position="790"/>
        <end position="823"/>
    </location>
</feature>
<feature type="compositionally biased region" description="Polar residues" evidence="3">
    <location>
        <begin position="486"/>
        <end position="503"/>
    </location>
</feature>
<evidence type="ECO:0000256" key="3">
    <source>
        <dbReference type="SAM" id="MobiDB-lite"/>
    </source>
</evidence>
<sequence length="823" mass="86572">MNNMAGIPNMSAMNAMGGPVGPPMNMMANGPLVPQPAPQSQLQLDSNRTLLNTYIYEYFIRYSMFSCARAVYEADPNIKVSKDSPGKHRDENGNLLGNGLGDSMDQDSKDGLDQKRPDDLPAPNLPSPVADNCFLYEWFCLFWDMFNSQKGKGSSSQVNHYVSHTQQQSRLRQDQQHDMLRQMRPDGGQQPFHPQMIRGMPNGAMNMAMKPGNQLQRAAMANSQNPQAMHMLHQQKAAGQMQRDPSDMDANRARPTSPGSADNAPSPSKRPRLDGGAPFNPNQAVMMANGGRPAQVMPGQQQVGYGPDSSTRALLQHHNAMIPASLNPDKLQQALAAAAPHIQAKIATYSTNMTQHHGNQMPGKAMPNAIGPQGQGSPMMPQGPDGNSLNQYYNPGDMGPGGMRPGAPNGPAAAGNNHALQDYQMQLMLLEQQNKKRLMMARQEQEVGGGNGGPGGPAGPGGPGGPPGPNAQGFQGTSPPGGRSGASPNPSDQMKRANQQMPNAANMGSPLPDGAAQSRSSPGAMNFMGPNMDPNMAPNFMMAAQMNGAMRPPSSHPPFNGQMNQQQMLAAQRQAQAQAQVQAQAQQHQGAPGTPMQWTQGAPNGQMPGQPPQPQVQGAPAQQRSMPPPSAPAAAAVAANARNTTASPQVSNAAPPTPQAAAKAAPKKKETKSAKAKAAAQKKSNPNLNNAGAAPAAEPAEALQEGPTPATPITPVNPASFAKNQNVNAGPVVQNGQPAPPPQPQGAAVPPPPSHADPNQGSNFLDPGMDFQLEFGNPMQTDNVLTDFDFDSFLQDGPGGEDGAFDFSTGFSMEPDTTIGATD</sequence>
<proteinExistence type="predicted"/>
<dbReference type="GO" id="GO:0005634">
    <property type="term" value="C:nucleus"/>
    <property type="evidence" value="ECO:0007669"/>
    <property type="project" value="UniProtKB-SubCell"/>
</dbReference>
<organism evidence="4 5">
    <name type="scientific">Staphylotrichum tortipilum</name>
    <dbReference type="NCBI Taxonomy" id="2831512"/>
    <lineage>
        <taxon>Eukaryota</taxon>
        <taxon>Fungi</taxon>
        <taxon>Dikarya</taxon>
        <taxon>Ascomycota</taxon>
        <taxon>Pezizomycotina</taxon>
        <taxon>Sordariomycetes</taxon>
        <taxon>Sordariomycetidae</taxon>
        <taxon>Sordariales</taxon>
        <taxon>Chaetomiaceae</taxon>
        <taxon>Staphylotrichum</taxon>
    </lineage>
</organism>
<name>A0AAN6RUV0_9PEZI</name>
<dbReference type="GO" id="GO:0045944">
    <property type="term" value="P:positive regulation of transcription by RNA polymerase II"/>
    <property type="evidence" value="ECO:0007669"/>
    <property type="project" value="TreeGrafter"/>
</dbReference>
<keyword evidence="2" id="KW-0539">Nucleus</keyword>
<feature type="compositionally biased region" description="Low complexity" evidence="3">
    <location>
        <begin position="676"/>
        <end position="707"/>
    </location>
</feature>
<feature type="compositionally biased region" description="Gly residues" evidence="3">
    <location>
        <begin position="447"/>
        <end position="462"/>
    </location>
</feature>
<feature type="compositionally biased region" description="Pro residues" evidence="3">
    <location>
        <begin position="738"/>
        <end position="755"/>
    </location>
</feature>
<comment type="subcellular location">
    <subcellularLocation>
        <location evidence="1">Nucleus</location>
    </subcellularLocation>
</comment>
<dbReference type="AlphaFoldDB" id="A0AAN6RUV0"/>
<feature type="region of interest" description="Disordered" evidence="3">
    <location>
        <begin position="79"/>
        <end position="126"/>
    </location>
</feature>
<evidence type="ECO:0000256" key="2">
    <source>
        <dbReference type="ARBA" id="ARBA00023242"/>
    </source>
</evidence>
<feature type="compositionally biased region" description="Low complexity" evidence="3">
    <location>
        <begin position="615"/>
        <end position="625"/>
    </location>
</feature>
<dbReference type="Proteomes" id="UP001303889">
    <property type="component" value="Unassembled WGS sequence"/>
</dbReference>
<feature type="region of interest" description="Disordered" evidence="3">
    <location>
        <begin position="547"/>
        <end position="776"/>
    </location>
</feature>
<keyword evidence="5" id="KW-1185">Reference proteome</keyword>
<feature type="region of interest" description="Disordered" evidence="3">
    <location>
        <begin position="445"/>
        <end position="531"/>
    </location>
</feature>
<feature type="compositionally biased region" description="Polar residues" evidence="3">
    <location>
        <begin position="153"/>
        <end position="165"/>
    </location>
</feature>
<feature type="compositionally biased region" description="Low complexity" evidence="3">
    <location>
        <begin position="565"/>
        <end position="591"/>
    </location>
</feature>
<feature type="compositionally biased region" description="Basic and acidic residues" evidence="3">
    <location>
        <begin position="80"/>
        <end position="92"/>
    </location>
</feature>
<reference evidence="4" key="2">
    <citation type="submission" date="2023-05" db="EMBL/GenBank/DDBJ databases">
        <authorList>
            <consortium name="Lawrence Berkeley National Laboratory"/>
            <person name="Steindorff A."/>
            <person name="Hensen N."/>
            <person name="Bonometti L."/>
            <person name="Westerberg I."/>
            <person name="Brannstrom I.O."/>
            <person name="Guillou S."/>
            <person name="Cros-Aarteil S."/>
            <person name="Calhoun S."/>
            <person name="Haridas S."/>
            <person name="Kuo A."/>
            <person name="Mondo S."/>
            <person name="Pangilinan J."/>
            <person name="Riley R."/>
            <person name="Labutti K."/>
            <person name="Andreopoulos B."/>
            <person name="Lipzen A."/>
            <person name="Chen C."/>
            <person name="Yanf M."/>
            <person name="Daum C."/>
            <person name="Ng V."/>
            <person name="Clum A."/>
            <person name="Ohm R."/>
            <person name="Martin F."/>
            <person name="Silar P."/>
            <person name="Natvig D."/>
            <person name="Lalanne C."/>
            <person name="Gautier V."/>
            <person name="Ament-Velasquez S.L."/>
            <person name="Kruys A."/>
            <person name="Hutchinson M.I."/>
            <person name="Powell A.J."/>
            <person name="Barry K."/>
            <person name="Miller A.N."/>
            <person name="Grigoriev I.V."/>
            <person name="Debuchy R."/>
            <person name="Gladieux P."/>
            <person name="Thoren M.H."/>
            <person name="Johannesson H."/>
        </authorList>
    </citation>
    <scope>NUCLEOTIDE SEQUENCE</scope>
    <source>
        <strain evidence="4">CBS 103.79</strain>
    </source>
</reference>
<evidence type="ECO:0000313" key="4">
    <source>
        <dbReference type="EMBL" id="KAK3903589.1"/>
    </source>
</evidence>
<feature type="compositionally biased region" description="Basic and acidic residues" evidence="3">
    <location>
        <begin position="106"/>
        <end position="119"/>
    </location>
</feature>
<feature type="compositionally biased region" description="Low complexity" evidence="3">
    <location>
        <begin position="405"/>
        <end position="416"/>
    </location>
</feature>
<gene>
    <name evidence="4" type="ORF">C8A05DRAFT_32656</name>
</gene>
<protein>
    <submittedName>
        <fullName evidence="4">Transcriptional regulator of filamentous growth FLO8</fullName>
    </submittedName>
</protein>
<evidence type="ECO:0000256" key="1">
    <source>
        <dbReference type="ARBA" id="ARBA00004123"/>
    </source>
</evidence>